<proteinExistence type="predicted"/>
<dbReference type="SUPFAM" id="SSF54909">
    <property type="entry name" value="Dimeric alpha+beta barrel"/>
    <property type="match status" value="1"/>
</dbReference>
<reference evidence="5 6" key="1">
    <citation type="submission" date="2020-03" db="EMBL/GenBank/DDBJ databases">
        <title>Sequencing the genomes of 1000 actinobacteria strains.</title>
        <authorList>
            <person name="Klenk H.-P."/>
        </authorList>
    </citation>
    <scope>NUCLEOTIDE SEQUENCE [LARGE SCALE GENOMIC DNA]</scope>
    <source>
        <strain evidence="5 6">DSM 45668</strain>
    </source>
</reference>
<protein>
    <submittedName>
        <fullName evidence="5">DNA-binding Lrp family transcriptional regulator</fullName>
    </submittedName>
</protein>
<keyword evidence="6" id="KW-1185">Reference proteome</keyword>
<dbReference type="PRINTS" id="PR00033">
    <property type="entry name" value="HTHASNC"/>
</dbReference>
<dbReference type="InterPro" id="IPR000485">
    <property type="entry name" value="AsnC-type_HTH_dom"/>
</dbReference>
<evidence type="ECO:0000313" key="5">
    <source>
        <dbReference type="EMBL" id="NIH78696.1"/>
    </source>
</evidence>
<keyword evidence="3" id="KW-0804">Transcription</keyword>
<dbReference type="InterPro" id="IPR036390">
    <property type="entry name" value="WH_DNA-bd_sf"/>
</dbReference>
<dbReference type="InterPro" id="IPR011008">
    <property type="entry name" value="Dimeric_a/b-barrel"/>
</dbReference>
<organism evidence="5 6">
    <name type="scientific">Amycolatopsis viridis</name>
    <dbReference type="NCBI Taxonomy" id="185678"/>
    <lineage>
        <taxon>Bacteria</taxon>
        <taxon>Bacillati</taxon>
        <taxon>Actinomycetota</taxon>
        <taxon>Actinomycetes</taxon>
        <taxon>Pseudonocardiales</taxon>
        <taxon>Pseudonocardiaceae</taxon>
        <taxon>Amycolatopsis</taxon>
    </lineage>
</organism>
<keyword evidence="1" id="KW-0805">Transcription regulation</keyword>
<dbReference type="EMBL" id="JAANOU010000001">
    <property type="protein sequence ID" value="NIH78696.1"/>
    <property type="molecule type" value="Genomic_DNA"/>
</dbReference>
<dbReference type="Proteomes" id="UP000754495">
    <property type="component" value="Unassembled WGS sequence"/>
</dbReference>
<dbReference type="InterPro" id="IPR019888">
    <property type="entry name" value="Tscrpt_reg_AsnC-like"/>
</dbReference>
<dbReference type="Pfam" id="PF13404">
    <property type="entry name" value="HTH_AsnC-type"/>
    <property type="match status" value="1"/>
</dbReference>
<dbReference type="PANTHER" id="PTHR30154:SF54">
    <property type="entry name" value="POSSIBLE TRANSCRIPTIONAL REGULATORY PROTEIN (PROBABLY LRP_ASNC-FAMILY)"/>
    <property type="match status" value="1"/>
</dbReference>
<keyword evidence="2 5" id="KW-0238">DNA-binding</keyword>
<name>A0ABX0STM8_9PSEU</name>
<accession>A0ABX0STM8</accession>
<dbReference type="Gene3D" id="1.10.10.10">
    <property type="entry name" value="Winged helix-like DNA-binding domain superfamily/Winged helix DNA-binding domain"/>
    <property type="match status" value="1"/>
</dbReference>
<comment type="caution">
    <text evidence="5">The sequence shown here is derived from an EMBL/GenBank/DDBJ whole genome shotgun (WGS) entry which is preliminary data.</text>
</comment>
<dbReference type="PANTHER" id="PTHR30154">
    <property type="entry name" value="LEUCINE-RESPONSIVE REGULATORY PROTEIN"/>
    <property type="match status" value="1"/>
</dbReference>
<dbReference type="Pfam" id="PF01037">
    <property type="entry name" value="AsnC_trans_reg"/>
    <property type="match status" value="1"/>
</dbReference>
<evidence type="ECO:0000256" key="2">
    <source>
        <dbReference type="ARBA" id="ARBA00023125"/>
    </source>
</evidence>
<dbReference type="Gene3D" id="3.30.70.920">
    <property type="match status" value="1"/>
</dbReference>
<dbReference type="PROSITE" id="PS00519">
    <property type="entry name" value="HTH_ASNC_1"/>
    <property type="match status" value="1"/>
</dbReference>
<evidence type="ECO:0000259" key="4">
    <source>
        <dbReference type="PROSITE" id="PS50956"/>
    </source>
</evidence>
<evidence type="ECO:0000256" key="1">
    <source>
        <dbReference type="ARBA" id="ARBA00023015"/>
    </source>
</evidence>
<dbReference type="InterPro" id="IPR036388">
    <property type="entry name" value="WH-like_DNA-bd_sf"/>
</dbReference>
<gene>
    <name evidence="5" type="ORF">FHX46_001226</name>
</gene>
<sequence>MAELDELDQALLRELQRDGRRTNRELAAATGVSPSTSLERVRALRERGVIRGYHVDLDLAKIGRRVQALIAIRVRPPSRRVIDAFREWVTRQPETLGVFVVTGGEDFLVHVAVPDNDSLYAFVIDRLTQRQEVADVRTNVIYEHIRNAVIDPV</sequence>
<dbReference type="GO" id="GO:0003677">
    <property type="term" value="F:DNA binding"/>
    <property type="evidence" value="ECO:0007669"/>
    <property type="project" value="UniProtKB-KW"/>
</dbReference>
<evidence type="ECO:0000313" key="6">
    <source>
        <dbReference type="Proteomes" id="UP000754495"/>
    </source>
</evidence>
<dbReference type="SMART" id="SM00344">
    <property type="entry name" value="HTH_ASNC"/>
    <property type="match status" value="1"/>
</dbReference>
<dbReference type="InterPro" id="IPR019885">
    <property type="entry name" value="Tscrpt_reg_HTH_AsnC-type_CS"/>
</dbReference>
<dbReference type="PROSITE" id="PS50956">
    <property type="entry name" value="HTH_ASNC_2"/>
    <property type="match status" value="1"/>
</dbReference>
<dbReference type="SUPFAM" id="SSF46785">
    <property type="entry name" value="Winged helix' DNA-binding domain"/>
    <property type="match status" value="1"/>
</dbReference>
<feature type="domain" description="HTH asnC-type" evidence="4">
    <location>
        <begin position="4"/>
        <end position="65"/>
    </location>
</feature>
<evidence type="ECO:0000256" key="3">
    <source>
        <dbReference type="ARBA" id="ARBA00023163"/>
    </source>
</evidence>
<dbReference type="InterPro" id="IPR019887">
    <property type="entry name" value="Tscrpt_reg_AsnC/Lrp_C"/>
</dbReference>